<gene>
    <name evidence="2" type="ordered locus">AALP_Aa8g141900</name>
</gene>
<proteinExistence type="predicted"/>
<name>A0A087G6Z6_ARAAL</name>
<dbReference type="AlphaFoldDB" id="A0A087G6Z6"/>
<dbReference type="Gramene" id="KFK25648">
    <property type="protein sequence ID" value="KFK25648"/>
    <property type="gene ID" value="AALP_AA8G141900"/>
</dbReference>
<feature type="compositionally biased region" description="Polar residues" evidence="1">
    <location>
        <begin position="175"/>
        <end position="190"/>
    </location>
</feature>
<protein>
    <submittedName>
        <fullName evidence="2">Uncharacterized protein</fullName>
    </submittedName>
</protein>
<dbReference type="OrthoDB" id="10257948at2759"/>
<reference evidence="3" key="1">
    <citation type="journal article" date="2015" name="Nat. Plants">
        <title>Genome expansion of Arabis alpina linked with retrotransposition and reduced symmetric DNA methylation.</title>
        <authorList>
            <person name="Willing E.M."/>
            <person name="Rawat V."/>
            <person name="Mandakova T."/>
            <person name="Maumus F."/>
            <person name="James G.V."/>
            <person name="Nordstroem K.J."/>
            <person name="Becker C."/>
            <person name="Warthmann N."/>
            <person name="Chica C."/>
            <person name="Szarzynska B."/>
            <person name="Zytnicki M."/>
            <person name="Albani M.C."/>
            <person name="Kiefer C."/>
            <person name="Bergonzi S."/>
            <person name="Castaings L."/>
            <person name="Mateos J.L."/>
            <person name="Berns M.C."/>
            <person name="Bujdoso N."/>
            <person name="Piofczyk T."/>
            <person name="de Lorenzo L."/>
            <person name="Barrero-Sicilia C."/>
            <person name="Mateos I."/>
            <person name="Piednoel M."/>
            <person name="Hagmann J."/>
            <person name="Chen-Min-Tao R."/>
            <person name="Iglesias-Fernandez R."/>
            <person name="Schuster S.C."/>
            <person name="Alonso-Blanco C."/>
            <person name="Roudier F."/>
            <person name="Carbonero P."/>
            <person name="Paz-Ares J."/>
            <person name="Davis S.J."/>
            <person name="Pecinka A."/>
            <person name="Quesneville H."/>
            <person name="Colot V."/>
            <person name="Lysak M.A."/>
            <person name="Weigel D."/>
            <person name="Coupland G."/>
            <person name="Schneeberger K."/>
        </authorList>
    </citation>
    <scope>NUCLEOTIDE SEQUENCE [LARGE SCALE GENOMIC DNA]</scope>
    <source>
        <strain evidence="3">cv. Pajares</strain>
    </source>
</reference>
<dbReference type="SUPFAM" id="SSF52833">
    <property type="entry name" value="Thioredoxin-like"/>
    <property type="match status" value="1"/>
</dbReference>
<dbReference type="InterPro" id="IPR036249">
    <property type="entry name" value="Thioredoxin-like_sf"/>
</dbReference>
<sequence length="199" mass="22845">MTIHQRFFFSIFGDGHPDDDDSGNGGEYSRFERRWYYRHPPISNERHSVNFPDFMDCLICLFRISIGCFVYIGHCYSVNLQLDKMVMDKHLSILAKEHIETRFVKIQVEKSPLLAESPTLAFIKNTKVGFNELGGKDDFSTEDLEERLARAQVIHYDGESSLKLKSTTQTKKSARQSAYSDADSEYNSSFLAHDPLGNE</sequence>
<keyword evidence="3" id="KW-1185">Reference proteome</keyword>
<dbReference type="PANTHER" id="PTHR21148">
    <property type="entry name" value="THIOREDOXIN DOMAIN-CONTAINING PROTEIN 9"/>
    <property type="match status" value="1"/>
</dbReference>
<accession>A0A087G6Z6</accession>
<dbReference type="Proteomes" id="UP000029120">
    <property type="component" value="Chromosome 8"/>
</dbReference>
<organism evidence="2 3">
    <name type="scientific">Arabis alpina</name>
    <name type="common">Alpine rock-cress</name>
    <dbReference type="NCBI Taxonomy" id="50452"/>
    <lineage>
        <taxon>Eukaryota</taxon>
        <taxon>Viridiplantae</taxon>
        <taxon>Streptophyta</taxon>
        <taxon>Embryophyta</taxon>
        <taxon>Tracheophyta</taxon>
        <taxon>Spermatophyta</taxon>
        <taxon>Magnoliopsida</taxon>
        <taxon>eudicotyledons</taxon>
        <taxon>Gunneridae</taxon>
        <taxon>Pentapetalae</taxon>
        <taxon>rosids</taxon>
        <taxon>malvids</taxon>
        <taxon>Brassicales</taxon>
        <taxon>Brassicaceae</taxon>
        <taxon>Arabideae</taxon>
        <taxon>Arabis</taxon>
    </lineage>
</organism>
<evidence type="ECO:0000256" key="1">
    <source>
        <dbReference type="SAM" id="MobiDB-lite"/>
    </source>
</evidence>
<evidence type="ECO:0000313" key="2">
    <source>
        <dbReference type="EMBL" id="KFK25648.1"/>
    </source>
</evidence>
<dbReference type="Gene3D" id="3.40.30.10">
    <property type="entry name" value="Glutaredoxin"/>
    <property type="match status" value="1"/>
</dbReference>
<dbReference type="eggNOG" id="KOG1672">
    <property type="taxonomic scope" value="Eukaryota"/>
</dbReference>
<dbReference type="EMBL" id="CM002876">
    <property type="protein sequence ID" value="KFK25648.1"/>
    <property type="molecule type" value="Genomic_DNA"/>
</dbReference>
<evidence type="ECO:0000313" key="3">
    <source>
        <dbReference type="Proteomes" id="UP000029120"/>
    </source>
</evidence>
<feature type="region of interest" description="Disordered" evidence="1">
    <location>
        <begin position="163"/>
        <end position="199"/>
    </location>
</feature>